<dbReference type="Pfam" id="PF04180">
    <property type="entry name" value="LTV"/>
    <property type="match status" value="2"/>
</dbReference>
<dbReference type="PANTHER" id="PTHR21531:SF0">
    <property type="entry name" value="PROTEIN LTV1 HOMOLOG"/>
    <property type="match status" value="1"/>
</dbReference>
<proteinExistence type="inferred from homology"/>
<name>A0A6G1S3H5_9ACAR</name>
<organism evidence="4">
    <name type="scientific">Aceria tosichella</name>
    <name type="common">wheat curl mite</name>
    <dbReference type="NCBI Taxonomy" id="561515"/>
    <lineage>
        <taxon>Eukaryota</taxon>
        <taxon>Metazoa</taxon>
        <taxon>Ecdysozoa</taxon>
        <taxon>Arthropoda</taxon>
        <taxon>Chelicerata</taxon>
        <taxon>Arachnida</taxon>
        <taxon>Acari</taxon>
        <taxon>Acariformes</taxon>
        <taxon>Trombidiformes</taxon>
        <taxon>Prostigmata</taxon>
        <taxon>Eupodina</taxon>
        <taxon>Eriophyoidea</taxon>
        <taxon>Eriophyidae</taxon>
        <taxon>Eriophyinae</taxon>
        <taxon>Aceriini</taxon>
        <taxon>Aceria</taxon>
    </lineage>
</organism>
<feature type="region of interest" description="Disordered" evidence="3">
    <location>
        <begin position="356"/>
        <end position="464"/>
    </location>
</feature>
<gene>
    <name evidence="4" type="primary">Ltv1</name>
    <name evidence="4" type="ORF">g.3237</name>
</gene>
<feature type="region of interest" description="Disordered" evidence="3">
    <location>
        <begin position="135"/>
        <end position="170"/>
    </location>
</feature>
<dbReference type="GO" id="GO:0030688">
    <property type="term" value="C:preribosome, small subunit precursor"/>
    <property type="evidence" value="ECO:0007669"/>
    <property type="project" value="TreeGrafter"/>
</dbReference>
<feature type="region of interest" description="Disordered" evidence="3">
    <location>
        <begin position="200"/>
        <end position="222"/>
    </location>
</feature>
<dbReference type="GO" id="GO:0005829">
    <property type="term" value="C:cytosol"/>
    <property type="evidence" value="ECO:0007669"/>
    <property type="project" value="TreeGrafter"/>
</dbReference>
<comment type="similarity">
    <text evidence="1">Belongs to the LTV1 family.</text>
</comment>
<feature type="compositionally biased region" description="Basic and acidic residues" evidence="3">
    <location>
        <begin position="203"/>
        <end position="221"/>
    </location>
</feature>
<sequence>MSSKEKSKKKSVKFVLAPRPQRDPLAADFEAPQHILVPKGGLDVEEARKKLPDFDPILFESKDETKTGMLERAHLANGMTFDPDVLQAMSKDFDYEDPNNILDDTFVTQAGGFIQDEGEMLADEVSDLTKDLFNDEPELVEFGPDDEEEEDEAGGYDDEYDSDNYDIDGELMGRMRGDRQEDTGFESGQGRRLILFKKKSTRRGIESDREKLNHQNHDDNKSVFTNYSMTSSVMRRSQGLQEMDEHFERLFEKEYADDTEIGALDLKDVKGDELLTSLAQIKGLKEEVKEARNLHHGEEYKPEIVSEHYKNAIIGDDPVPDDEDTSEDESNRRANRFDCESILSLNSNLYNHPKTIIEGGRRRRSASKSTSLGGDRMDLDEDSDQRSRSEVSRSIASTRASIVSKLSIRPKDEAPEERRARKKALKAYRQERRKERKQNQQIFKTEQTNIIKQQRNNRPALRLA</sequence>
<evidence type="ECO:0000256" key="3">
    <source>
        <dbReference type="SAM" id="MobiDB-lite"/>
    </source>
</evidence>
<dbReference type="PANTHER" id="PTHR21531">
    <property type="entry name" value="LOW-TEMPERATURE VIABILITY PROTEIN LTV1-RELATED"/>
    <property type="match status" value="1"/>
</dbReference>
<evidence type="ECO:0000256" key="1">
    <source>
        <dbReference type="ARBA" id="ARBA00009078"/>
    </source>
</evidence>
<dbReference type="AlphaFoldDB" id="A0A6G1S3H5"/>
<dbReference type="GO" id="GO:0005634">
    <property type="term" value="C:nucleus"/>
    <property type="evidence" value="ECO:0007669"/>
    <property type="project" value="TreeGrafter"/>
</dbReference>
<feature type="compositionally biased region" description="Acidic residues" evidence="3">
    <location>
        <begin position="135"/>
        <end position="169"/>
    </location>
</feature>
<feature type="compositionally biased region" description="Basic and acidic residues" evidence="3">
    <location>
        <begin position="409"/>
        <end position="419"/>
    </location>
</feature>
<feature type="compositionally biased region" description="Acidic residues" evidence="3">
    <location>
        <begin position="318"/>
        <end position="328"/>
    </location>
</feature>
<evidence type="ECO:0000313" key="4">
    <source>
        <dbReference type="EMBL" id="MDE44909.1"/>
    </source>
</evidence>
<protein>
    <recommendedName>
        <fullName evidence="2">Protein LTV1 homolog</fullName>
    </recommendedName>
</protein>
<feature type="compositionally biased region" description="Polar residues" evidence="3">
    <location>
        <begin position="442"/>
        <end position="457"/>
    </location>
</feature>
<reference evidence="4" key="1">
    <citation type="submission" date="2018-10" db="EMBL/GenBank/DDBJ databases">
        <title>Transcriptome assembly of Aceria tosichella (Wheat curl mite) Type 2.</title>
        <authorList>
            <person name="Scully E.D."/>
            <person name="Geib S.M."/>
            <person name="Palmer N.A."/>
            <person name="Gupta A.K."/>
            <person name="Sarath G."/>
            <person name="Tatineni S."/>
        </authorList>
    </citation>
    <scope>NUCLEOTIDE SEQUENCE</scope>
    <source>
        <strain evidence="4">LincolnNE</strain>
    </source>
</reference>
<dbReference type="GO" id="GO:0000056">
    <property type="term" value="P:ribosomal small subunit export from nucleus"/>
    <property type="evidence" value="ECO:0007669"/>
    <property type="project" value="TreeGrafter"/>
</dbReference>
<evidence type="ECO:0000256" key="2">
    <source>
        <dbReference type="ARBA" id="ARBA00021561"/>
    </source>
</evidence>
<dbReference type="InterPro" id="IPR007307">
    <property type="entry name" value="Ltv1"/>
</dbReference>
<feature type="region of interest" description="Disordered" evidence="3">
    <location>
        <begin position="313"/>
        <end position="335"/>
    </location>
</feature>
<dbReference type="EMBL" id="GGYP01000138">
    <property type="protein sequence ID" value="MDE44909.1"/>
    <property type="molecule type" value="Transcribed_RNA"/>
</dbReference>
<feature type="compositionally biased region" description="Polar residues" evidence="3">
    <location>
        <begin position="392"/>
        <end position="401"/>
    </location>
</feature>
<dbReference type="GO" id="GO:0042274">
    <property type="term" value="P:ribosomal small subunit biogenesis"/>
    <property type="evidence" value="ECO:0007669"/>
    <property type="project" value="InterPro"/>
</dbReference>
<accession>A0A6G1S3H5</accession>